<dbReference type="SUPFAM" id="SSF52833">
    <property type="entry name" value="Thioredoxin-like"/>
    <property type="match status" value="1"/>
</dbReference>
<comment type="function">
    <text evidence="1">May be required for disulfide bond formation in some proteins.</text>
</comment>
<dbReference type="Proteomes" id="UP001213907">
    <property type="component" value="Chromosome"/>
</dbReference>
<proteinExistence type="inferred from homology"/>
<keyword evidence="10" id="KW-1185">Reference proteome</keyword>
<keyword evidence="4" id="KW-0560">Oxidoreductase</keyword>
<dbReference type="InterPro" id="IPR012336">
    <property type="entry name" value="Thioredoxin-like_fold"/>
</dbReference>
<feature type="domain" description="Thioredoxin" evidence="8">
    <location>
        <begin position="5"/>
        <end position="152"/>
    </location>
</feature>
<organism evidence="9 10">
    <name type="scientific">Afipia carboxydohydrogena</name>
    <name type="common">Pseudomonas carboxydohydrogena</name>
    <dbReference type="NCBI Taxonomy" id="290"/>
    <lineage>
        <taxon>Bacteria</taxon>
        <taxon>Pseudomonadati</taxon>
        <taxon>Pseudomonadota</taxon>
        <taxon>Alphaproteobacteria</taxon>
        <taxon>Hyphomicrobiales</taxon>
        <taxon>Nitrobacteraceae</taxon>
        <taxon>Afipia</taxon>
    </lineage>
</organism>
<evidence type="ECO:0000256" key="1">
    <source>
        <dbReference type="ARBA" id="ARBA00003565"/>
    </source>
</evidence>
<evidence type="ECO:0000313" key="10">
    <source>
        <dbReference type="Proteomes" id="UP001213907"/>
    </source>
</evidence>
<evidence type="ECO:0000259" key="8">
    <source>
        <dbReference type="PROSITE" id="PS51352"/>
    </source>
</evidence>
<dbReference type="Gene3D" id="3.40.30.10">
    <property type="entry name" value="Glutaredoxin"/>
    <property type="match status" value="1"/>
</dbReference>
<dbReference type="Pfam" id="PF13462">
    <property type="entry name" value="Thioredoxin_4"/>
    <property type="match status" value="1"/>
</dbReference>
<dbReference type="CDD" id="cd03023">
    <property type="entry name" value="DsbA_Com1_like"/>
    <property type="match status" value="1"/>
</dbReference>
<dbReference type="PROSITE" id="PS51352">
    <property type="entry name" value="THIOREDOXIN_2"/>
    <property type="match status" value="1"/>
</dbReference>
<keyword evidence="5" id="KW-1015">Disulfide bond</keyword>
<evidence type="ECO:0000256" key="3">
    <source>
        <dbReference type="ARBA" id="ARBA00022729"/>
    </source>
</evidence>
<evidence type="ECO:0000256" key="7">
    <source>
        <dbReference type="SAM" id="MobiDB-lite"/>
    </source>
</evidence>
<name>A0ABY8BP24_AFICR</name>
<sequence>MAVFVLLSGVVSDARAEPDNVTSRDRILRDPQIPALGNPDGDVTIVEWFDYQCPYCKTLSPELEKIIKEDGHVRFVLKDWPILGPPSPEASRLVLAAKYQGKFEAAHKALMARVGRLTTGTIDETLAAAGIDVAKAKADLETNKAEIEALLARNNEQAEGLGFNSTPSFIIGTFRIPGVMKPELFKLAIADARAKAKAESGKAAPKAKAKSGKSQPKAKEAPPK</sequence>
<dbReference type="InterPro" id="IPR013766">
    <property type="entry name" value="Thioredoxin_domain"/>
</dbReference>
<evidence type="ECO:0000313" key="9">
    <source>
        <dbReference type="EMBL" id="WEF51281.1"/>
    </source>
</evidence>
<dbReference type="PANTHER" id="PTHR13887:SF14">
    <property type="entry name" value="DISULFIDE BOND FORMATION PROTEIN D"/>
    <property type="match status" value="1"/>
</dbReference>
<reference evidence="9 10" key="1">
    <citation type="submission" date="2022-11" db="EMBL/GenBank/DDBJ databases">
        <authorList>
            <person name="Siebert D."/>
            <person name="Busche T."/>
            <person name="Saydam E."/>
            <person name="Kalinowski J."/>
            <person name="Ruckert C."/>
            <person name="Blombach B."/>
        </authorList>
    </citation>
    <scope>NUCLEOTIDE SEQUENCE [LARGE SCALE GENOMIC DNA]</scope>
    <source>
        <strain evidence="9 10">DSM 1083</strain>
    </source>
</reference>
<dbReference type="PANTHER" id="PTHR13887">
    <property type="entry name" value="GLUTATHIONE S-TRANSFERASE KAPPA"/>
    <property type="match status" value="1"/>
</dbReference>
<protein>
    <submittedName>
        <fullName evidence="9">DsbA family protein</fullName>
    </submittedName>
</protein>
<evidence type="ECO:0000256" key="5">
    <source>
        <dbReference type="ARBA" id="ARBA00023157"/>
    </source>
</evidence>
<keyword evidence="3" id="KW-0732">Signal</keyword>
<dbReference type="RefSeq" id="WP_275246888.1">
    <property type="nucleotide sequence ID" value="NZ_BAABDX010000001.1"/>
</dbReference>
<evidence type="ECO:0000256" key="2">
    <source>
        <dbReference type="ARBA" id="ARBA00005791"/>
    </source>
</evidence>
<keyword evidence="6" id="KW-0676">Redox-active center</keyword>
<feature type="region of interest" description="Disordered" evidence="7">
    <location>
        <begin position="198"/>
        <end position="224"/>
    </location>
</feature>
<gene>
    <name evidence="9" type="ORF">AFIC_002859</name>
</gene>
<dbReference type="InterPro" id="IPR036249">
    <property type="entry name" value="Thioredoxin-like_sf"/>
</dbReference>
<evidence type="ECO:0000256" key="4">
    <source>
        <dbReference type="ARBA" id="ARBA00023002"/>
    </source>
</evidence>
<comment type="similarity">
    <text evidence="2">Belongs to the thioredoxin family. DsbA subfamily.</text>
</comment>
<accession>A0ABY8BP24</accession>
<evidence type="ECO:0000256" key="6">
    <source>
        <dbReference type="ARBA" id="ARBA00023284"/>
    </source>
</evidence>
<dbReference type="EMBL" id="CP113162">
    <property type="protein sequence ID" value="WEF51281.1"/>
    <property type="molecule type" value="Genomic_DNA"/>
</dbReference>